<reference evidence="3 4" key="1">
    <citation type="journal article" date="2023" name="ISME J.">
        <title>Cultivation and genomic characterization of novel and ubiquitous marine nitrite-oxidizing bacteria from the Nitrospirales.</title>
        <authorList>
            <person name="Mueller A.J."/>
            <person name="Daebeler A."/>
            <person name="Herbold C.W."/>
            <person name="Kirkegaard R.H."/>
            <person name="Daims H."/>
        </authorList>
    </citation>
    <scope>NUCLEOTIDE SEQUENCE [LARGE SCALE GENOMIC DNA]</scope>
    <source>
        <strain evidence="3 4">EB</strain>
    </source>
</reference>
<dbReference type="PANTHER" id="PTHR42680">
    <property type="entry name" value="DCTP DEAMINASE"/>
    <property type="match status" value="1"/>
</dbReference>
<dbReference type="InterPro" id="IPR053811">
    <property type="entry name" value="DCD_C"/>
</dbReference>
<dbReference type="PANTHER" id="PTHR42680:SF3">
    <property type="entry name" value="DCTP DEAMINASE"/>
    <property type="match status" value="1"/>
</dbReference>
<dbReference type="InterPro" id="IPR010550">
    <property type="entry name" value="DCD_N"/>
</dbReference>
<feature type="domain" description="2'-deoxycytidine 5'-triphosphate deaminase C-terminal" evidence="2">
    <location>
        <begin position="180"/>
        <end position="383"/>
    </location>
</feature>
<feature type="domain" description="2'-deoxycytidine 5'-triphosphate deaminase N-terminal" evidence="1">
    <location>
        <begin position="7"/>
        <end position="174"/>
    </location>
</feature>
<dbReference type="Proteomes" id="UP001250932">
    <property type="component" value="Unassembled WGS sequence"/>
</dbReference>
<dbReference type="EMBL" id="JAQOUE010000001">
    <property type="protein sequence ID" value="MDT7043256.1"/>
    <property type="molecule type" value="Genomic_DNA"/>
</dbReference>
<comment type="caution">
    <text evidence="3">The sequence shown here is derived from an EMBL/GenBank/DDBJ whole genome shotgun (WGS) entry which is preliminary data.</text>
</comment>
<keyword evidence="4" id="KW-1185">Reference proteome</keyword>
<dbReference type="Pfam" id="PF22569">
    <property type="entry name" value="DCD_C"/>
    <property type="match status" value="1"/>
</dbReference>
<dbReference type="RefSeq" id="WP_313833789.1">
    <property type="nucleotide sequence ID" value="NZ_JAQOUE010000001.1"/>
</dbReference>
<dbReference type="InterPro" id="IPR036157">
    <property type="entry name" value="dUTPase-like_sf"/>
</dbReference>
<organism evidence="3 4">
    <name type="scientific">Candidatus Nitronereus thalassa</name>
    <dbReference type="NCBI Taxonomy" id="3020898"/>
    <lineage>
        <taxon>Bacteria</taxon>
        <taxon>Pseudomonadati</taxon>
        <taxon>Nitrospirota</taxon>
        <taxon>Nitrospiria</taxon>
        <taxon>Nitrospirales</taxon>
        <taxon>Nitrospiraceae</taxon>
        <taxon>Candidatus Nitronereus</taxon>
    </lineage>
</organism>
<evidence type="ECO:0000259" key="2">
    <source>
        <dbReference type="Pfam" id="PF22569"/>
    </source>
</evidence>
<evidence type="ECO:0000259" key="1">
    <source>
        <dbReference type="Pfam" id="PF06559"/>
    </source>
</evidence>
<dbReference type="EC" id="3.5.4.13" evidence="3"/>
<dbReference type="SUPFAM" id="SSF51283">
    <property type="entry name" value="dUTPase-like"/>
    <property type="match status" value="2"/>
</dbReference>
<evidence type="ECO:0000313" key="3">
    <source>
        <dbReference type="EMBL" id="MDT7043256.1"/>
    </source>
</evidence>
<gene>
    <name evidence="3" type="ORF">PPG34_12920</name>
</gene>
<accession>A0ABU3KA05</accession>
<dbReference type="Gene3D" id="2.70.40.10">
    <property type="match status" value="2"/>
</dbReference>
<evidence type="ECO:0000313" key="4">
    <source>
        <dbReference type="Proteomes" id="UP001250932"/>
    </source>
</evidence>
<name>A0ABU3KA05_9BACT</name>
<protein>
    <submittedName>
        <fullName evidence="3">2'-deoxycytidine 5'-triphosphate deaminase</fullName>
        <ecNumber evidence="3">3.5.4.13</ecNumber>
    </submittedName>
</protein>
<proteinExistence type="predicted"/>
<dbReference type="GO" id="GO:0008829">
    <property type="term" value="F:dCTP deaminase activity"/>
    <property type="evidence" value="ECO:0007669"/>
    <property type="project" value="UniProtKB-EC"/>
</dbReference>
<dbReference type="NCBIfam" id="NF005734">
    <property type="entry name" value="PRK07559.1"/>
    <property type="match status" value="1"/>
</dbReference>
<keyword evidence="3" id="KW-0378">Hydrolase</keyword>
<dbReference type="Pfam" id="PF06559">
    <property type="entry name" value="DCD_N"/>
    <property type="match status" value="1"/>
</dbReference>
<sequence>MAATPKHGILPDKHLKQLIQDGAINADSPIGQNQIQPASLDLRLGTKAYRLLSSFLPERSEISARLSVPDLYQSDLVMYEMDLTQGAILEKGHVYLVPLQESLALPPTIRGRANPKSSTGRLDVFTRVITDLNVGFDEIRPGYKGPLYLEIVPRSFTIRVQTGLALNQLRLVAGRPSVSDSQLKALHRSARLLHHNEDNAEGDQSLAARDMRVDQGLFLRIDLKGTDDQQNIVGYRAKKNSHIIDLTKIGYYSALDYWEPLYRHSNHTLLLEPEEFYILASKERINVPAGYAAEMVAYEAACGELRTHYAGFFDPGFGAGAGPRKGTQVVLEVRPHDVPFLIHDGQTFFKVLYEKMLDTPDEIYGSTIGSNYHQQGLTLSKHFKW</sequence>